<keyword evidence="7 10" id="KW-0472">Membrane</keyword>
<dbReference type="PRINTS" id="PR00126">
    <property type="entry name" value="ATPASEGAMMA"/>
</dbReference>
<dbReference type="PANTHER" id="PTHR11693:SF22">
    <property type="entry name" value="ATP SYNTHASE SUBUNIT GAMMA, MITOCHONDRIAL"/>
    <property type="match status" value="1"/>
</dbReference>
<keyword evidence="4 10" id="KW-0813">Transport</keyword>
<dbReference type="Gene3D" id="1.10.287.80">
    <property type="entry name" value="ATP synthase, gamma subunit, helix hairpin domain"/>
    <property type="match status" value="2"/>
</dbReference>
<keyword evidence="9 10" id="KW-0066">ATP synthesis</keyword>
<dbReference type="NCBIfam" id="TIGR01146">
    <property type="entry name" value="ATPsyn_F1gamma"/>
    <property type="match status" value="1"/>
</dbReference>
<comment type="subunit">
    <text evidence="10">F-type ATPases have 2 components, CF(1) - the catalytic core - and CF(0) - the membrane proton channel. CF(1) has five subunits: alpha(3), beta(3), gamma(1), delta(1), epsilon(1). CF(0) has three main subunits: a, b and c.</text>
</comment>
<keyword evidence="5 10" id="KW-0375">Hydrogen ion transport</keyword>
<dbReference type="SUPFAM" id="SSF52943">
    <property type="entry name" value="ATP synthase (F1-ATPase), gamma subunit"/>
    <property type="match status" value="1"/>
</dbReference>
<dbReference type="GO" id="GO:0045259">
    <property type="term" value="C:proton-transporting ATP synthase complex"/>
    <property type="evidence" value="ECO:0007669"/>
    <property type="project" value="UniProtKB-KW"/>
</dbReference>
<dbReference type="Proteomes" id="UP000824162">
    <property type="component" value="Unassembled WGS sequence"/>
</dbReference>
<dbReference type="GO" id="GO:0005524">
    <property type="term" value="F:ATP binding"/>
    <property type="evidence" value="ECO:0007669"/>
    <property type="project" value="UniProtKB-UniRule"/>
</dbReference>
<name>A0A9D1TLA3_9FIRM</name>
<dbReference type="Pfam" id="PF00231">
    <property type="entry name" value="ATP-synt"/>
    <property type="match status" value="1"/>
</dbReference>
<keyword evidence="6 10" id="KW-0406">Ion transport</keyword>
<organism evidence="11 12">
    <name type="scientific">Candidatus Monoglobus merdigallinarum</name>
    <dbReference type="NCBI Taxonomy" id="2838698"/>
    <lineage>
        <taxon>Bacteria</taxon>
        <taxon>Bacillati</taxon>
        <taxon>Bacillota</taxon>
        <taxon>Clostridia</taxon>
        <taxon>Monoglobales</taxon>
        <taxon>Monoglobaceae</taxon>
        <taxon>Monoglobus</taxon>
    </lineage>
</organism>
<proteinExistence type="inferred from homology"/>
<dbReference type="GO" id="GO:0042777">
    <property type="term" value="P:proton motive force-driven plasma membrane ATP synthesis"/>
    <property type="evidence" value="ECO:0007669"/>
    <property type="project" value="UniProtKB-UniRule"/>
</dbReference>
<comment type="similarity">
    <text evidence="3 10">Belongs to the ATPase gamma chain family.</text>
</comment>
<keyword evidence="8 10" id="KW-0139">CF(1)</keyword>
<comment type="subcellular location">
    <subcellularLocation>
        <location evidence="10">Cell membrane</location>
        <topology evidence="10">Peripheral membrane protein</topology>
    </subcellularLocation>
    <subcellularLocation>
        <location evidence="2">Membrane</location>
        <topology evidence="2">Peripheral membrane protein</topology>
    </subcellularLocation>
</comment>
<protein>
    <recommendedName>
        <fullName evidence="10">ATP synthase gamma chain</fullName>
    </recommendedName>
    <alternativeName>
        <fullName evidence="10">ATP synthase F1 sector gamma subunit</fullName>
    </alternativeName>
    <alternativeName>
        <fullName evidence="10">F-ATPase gamma subunit</fullName>
    </alternativeName>
</protein>
<evidence type="ECO:0000256" key="3">
    <source>
        <dbReference type="ARBA" id="ARBA00007681"/>
    </source>
</evidence>
<dbReference type="AlphaFoldDB" id="A0A9D1TLA3"/>
<evidence type="ECO:0000313" key="12">
    <source>
        <dbReference type="Proteomes" id="UP000824162"/>
    </source>
</evidence>
<comment type="caution">
    <text evidence="11">The sequence shown here is derived from an EMBL/GenBank/DDBJ whole genome shotgun (WGS) entry which is preliminary data.</text>
</comment>
<evidence type="ECO:0000256" key="8">
    <source>
        <dbReference type="ARBA" id="ARBA00023196"/>
    </source>
</evidence>
<evidence type="ECO:0000256" key="6">
    <source>
        <dbReference type="ARBA" id="ARBA00023065"/>
    </source>
</evidence>
<dbReference type="InterPro" id="IPR035968">
    <property type="entry name" value="ATP_synth_F1_ATPase_gsu"/>
</dbReference>
<reference evidence="11" key="1">
    <citation type="journal article" date="2021" name="PeerJ">
        <title>Extensive microbial diversity within the chicken gut microbiome revealed by metagenomics and culture.</title>
        <authorList>
            <person name="Gilroy R."/>
            <person name="Ravi A."/>
            <person name="Getino M."/>
            <person name="Pursley I."/>
            <person name="Horton D.L."/>
            <person name="Alikhan N.F."/>
            <person name="Baker D."/>
            <person name="Gharbi K."/>
            <person name="Hall N."/>
            <person name="Watson M."/>
            <person name="Adriaenssens E.M."/>
            <person name="Foster-Nyarko E."/>
            <person name="Jarju S."/>
            <person name="Secka A."/>
            <person name="Antonio M."/>
            <person name="Oren A."/>
            <person name="Chaudhuri R.R."/>
            <person name="La Ragione R."/>
            <person name="Hildebrand F."/>
            <person name="Pallen M.J."/>
        </authorList>
    </citation>
    <scope>NUCLEOTIDE SEQUENCE</scope>
    <source>
        <strain evidence="11">5790</strain>
    </source>
</reference>
<dbReference type="Gene3D" id="3.40.1380.10">
    <property type="match status" value="1"/>
</dbReference>
<evidence type="ECO:0000256" key="1">
    <source>
        <dbReference type="ARBA" id="ARBA00003456"/>
    </source>
</evidence>
<dbReference type="GO" id="GO:0046933">
    <property type="term" value="F:proton-transporting ATP synthase activity, rotational mechanism"/>
    <property type="evidence" value="ECO:0007669"/>
    <property type="project" value="UniProtKB-UniRule"/>
</dbReference>
<dbReference type="HAMAP" id="MF_00815">
    <property type="entry name" value="ATP_synth_gamma_bact"/>
    <property type="match status" value="1"/>
</dbReference>
<dbReference type="GO" id="GO:0005886">
    <property type="term" value="C:plasma membrane"/>
    <property type="evidence" value="ECO:0007669"/>
    <property type="project" value="UniProtKB-SubCell"/>
</dbReference>
<comment type="function">
    <text evidence="1 10">Produces ATP from ADP in the presence of a proton gradient across the membrane. The gamma chain is believed to be important in regulating ATPase activity and the flow of protons through the CF(0) complex.</text>
</comment>
<dbReference type="CDD" id="cd12151">
    <property type="entry name" value="F1-ATPase_gamma"/>
    <property type="match status" value="1"/>
</dbReference>
<evidence type="ECO:0000256" key="10">
    <source>
        <dbReference type="HAMAP-Rule" id="MF_00815"/>
    </source>
</evidence>
<keyword evidence="10" id="KW-1003">Cell membrane</keyword>
<evidence type="ECO:0000256" key="4">
    <source>
        <dbReference type="ARBA" id="ARBA00022448"/>
    </source>
</evidence>
<dbReference type="EMBL" id="DXIJ01000013">
    <property type="protein sequence ID" value="HIV85321.1"/>
    <property type="molecule type" value="Genomic_DNA"/>
</dbReference>
<evidence type="ECO:0000256" key="7">
    <source>
        <dbReference type="ARBA" id="ARBA00023136"/>
    </source>
</evidence>
<accession>A0A9D1TLA3</accession>
<sequence>MANISEIKARKKSVSDIMKITNAMYLISSSKMKRAKQKLNDTEPYFITLQNTIAHILKHTPHTGNAFFHRRDSIPEDKRKKGFIIITGDKGLAGAYNHNVLRFAEEEMKRGGEVKLFIIGQVGRMYFARKGISYEHYFRYTAQNPTMFRAREVANIMIDKFLSEELDDVYVVYTHMVSSMVEEPKIVQILPFKREKFTSGEIKGGRKIHHTAAFVPSPGEVMTNLVPNYAKGLLYGAMVEAYAAENHARMMAMDSATKSARDMIHVLNLEYNRARQAAITQEITEVVSGAKNRGGMN</sequence>
<evidence type="ECO:0000256" key="9">
    <source>
        <dbReference type="ARBA" id="ARBA00023310"/>
    </source>
</evidence>
<evidence type="ECO:0000256" key="2">
    <source>
        <dbReference type="ARBA" id="ARBA00004170"/>
    </source>
</evidence>
<dbReference type="PANTHER" id="PTHR11693">
    <property type="entry name" value="ATP SYNTHASE GAMMA CHAIN"/>
    <property type="match status" value="1"/>
</dbReference>
<evidence type="ECO:0000313" key="11">
    <source>
        <dbReference type="EMBL" id="HIV85321.1"/>
    </source>
</evidence>
<evidence type="ECO:0000256" key="5">
    <source>
        <dbReference type="ARBA" id="ARBA00022781"/>
    </source>
</evidence>
<dbReference type="InterPro" id="IPR000131">
    <property type="entry name" value="ATP_synth_F1_gsu"/>
</dbReference>
<gene>
    <name evidence="10 11" type="primary">atpG</name>
    <name evidence="11" type="ORF">H9900_00755</name>
</gene>
<reference evidence="11" key="2">
    <citation type="submission" date="2021-04" db="EMBL/GenBank/DDBJ databases">
        <authorList>
            <person name="Gilroy R."/>
        </authorList>
    </citation>
    <scope>NUCLEOTIDE SEQUENCE</scope>
    <source>
        <strain evidence="11">5790</strain>
    </source>
</reference>